<reference evidence="6 7" key="1">
    <citation type="submission" date="2016-08" db="EMBL/GenBank/DDBJ databases">
        <title>The complete genome of Streptomyces subrutilus 10-1-1.</title>
        <authorList>
            <person name="Chen X."/>
        </authorList>
    </citation>
    <scope>NUCLEOTIDE SEQUENCE [LARGE SCALE GENOMIC DNA]</scope>
    <source>
        <strain evidence="6 7">10-1-1</strain>
    </source>
</reference>
<dbReference type="OrthoDB" id="5241536at2"/>
<keyword evidence="1" id="KW-0805">Transcription regulation</keyword>
<dbReference type="SUPFAM" id="SSF46689">
    <property type="entry name" value="Homeodomain-like"/>
    <property type="match status" value="1"/>
</dbReference>
<dbReference type="AlphaFoldDB" id="A0A1E5PZF4"/>
<dbReference type="PANTHER" id="PTHR47894:SF1">
    <property type="entry name" value="HTH-TYPE TRANSCRIPTIONAL REGULATOR VQSM"/>
    <property type="match status" value="1"/>
</dbReference>
<keyword evidence="2" id="KW-0238">DNA-binding</keyword>
<dbReference type="Gene3D" id="1.10.10.60">
    <property type="entry name" value="Homeodomain-like"/>
    <property type="match status" value="1"/>
</dbReference>
<dbReference type="GO" id="GO:0005829">
    <property type="term" value="C:cytosol"/>
    <property type="evidence" value="ECO:0007669"/>
    <property type="project" value="TreeGrafter"/>
</dbReference>
<dbReference type="RefSeq" id="WP_069923216.1">
    <property type="nucleotide sequence ID" value="NZ_MEHK01000001.1"/>
</dbReference>
<dbReference type="EMBL" id="MEHK01000001">
    <property type="protein sequence ID" value="OEJ35028.1"/>
    <property type="molecule type" value="Genomic_DNA"/>
</dbReference>
<evidence type="ECO:0000313" key="7">
    <source>
        <dbReference type="Proteomes" id="UP000095705"/>
    </source>
</evidence>
<evidence type="ECO:0000256" key="2">
    <source>
        <dbReference type="ARBA" id="ARBA00023125"/>
    </source>
</evidence>
<proteinExistence type="predicted"/>
<feature type="region of interest" description="Disordered" evidence="4">
    <location>
        <begin position="329"/>
        <end position="348"/>
    </location>
</feature>
<dbReference type="Pfam" id="PF12625">
    <property type="entry name" value="Arabinose_bd"/>
    <property type="match status" value="1"/>
</dbReference>
<organism evidence="6 7">
    <name type="scientific">Streptomyces subrutilus</name>
    <dbReference type="NCBI Taxonomy" id="36818"/>
    <lineage>
        <taxon>Bacteria</taxon>
        <taxon>Bacillati</taxon>
        <taxon>Actinomycetota</taxon>
        <taxon>Actinomycetes</taxon>
        <taxon>Kitasatosporales</taxon>
        <taxon>Streptomycetaceae</taxon>
        <taxon>Streptomyces</taxon>
    </lineage>
</organism>
<dbReference type="InterPro" id="IPR009057">
    <property type="entry name" value="Homeodomain-like_sf"/>
</dbReference>
<gene>
    <name evidence="6" type="ORF">BGK67_30205</name>
</gene>
<evidence type="ECO:0000313" key="6">
    <source>
        <dbReference type="EMBL" id="OEJ35028.1"/>
    </source>
</evidence>
<evidence type="ECO:0000259" key="5">
    <source>
        <dbReference type="PROSITE" id="PS01124"/>
    </source>
</evidence>
<evidence type="ECO:0000256" key="4">
    <source>
        <dbReference type="SAM" id="MobiDB-lite"/>
    </source>
</evidence>
<dbReference type="InterPro" id="IPR032687">
    <property type="entry name" value="AraC-type_N"/>
</dbReference>
<dbReference type="Pfam" id="PF12833">
    <property type="entry name" value="HTH_18"/>
    <property type="match status" value="1"/>
</dbReference>
<dbReference type="PANTHER" id="PTHR47894">
    <property type="entry name" value="HTH-TYPE TRANSCRIPTIONAL REGULATOR GADX"/>
    <property type="match status" value="1"/>
</dbReference>
<dbReference type="Proteomes" id="UP000095705">
    <property type="component" value="Unassembled WGS sequence"/>
</dbReference>
<dbReference type="STRING" id="36818.BGK67_30205"/>
<protein>
    <recommendedName>
        <fullName evidence="5">HTH araC/xylS-type domain-containing protein</fullName>
    </recommendedName>
</protein>
<feature type="compositionally biased region" description="Basic residues" evidence="4">
    <location>
        <begin position="338"/>
        <end position="348"/>
    </location>
</feature>
<accession>A0A1E5PZF4</accession>
<evidence type="ECO:0000256" key="3">
    <source>
        <dbReference type="ARBA" id="ARBA00023163"/>
    </source>
</evidence>
<comment type="caution">
    <text evidence="6">The sequence shown here is derived from an EMBL/GenBank/DDBJ whole genome shotgun (WGS) entry which is preliminary data.</text>
</comment>
<sequence>MLSPGIDGTVSAHLARSLVGALVGPATGKLARLPDLTAEVLGNDLSRISTPSLIKVWENLVLLEPHTLIGPLVLEDAPIGTFGVWDYLVTSGPTLHESLTQAVDLIASLGDPAAEKLIVEEDGRHFTVRHATGTWGPDVIQAVDLFALSLFLTRARAATGRHIVPSRVTITHRPPRRSRQLAALFGTDRIQYDAPYNSIAFSQDDVHAPLPKAQPGMDRLLADHAALVLARSRPVLGWHDRFRTVLAAAFQEDTVSLENVARRLAMSPRTLQRRLAEEGTTWRTQVESVRHEHTMELLRTTDLPLQSIAGRVGYSDVRALRRAVHRWEGQAPHEARRATRRRPPSVGP</sequence>
<dbReference type="GO" id="GO:0003700">
    <property type="term" value="F:DNA-binding transcription factor activity"/>
    <property type="evidence" value="ECO:0007669"/>
    <property type="project" value="InterPro"/>
</dbReference>
<keyword evidence="3" id="KW-0804">Transcription</keyword>
<dbReference type="PROSITE" id="PS01124">
    <property type="entry name" value="HTH_ARAC_FAMILY_2"/>
    <property type="match status" value="1"/>
</dbReference>
<keyword evidence="7" id="KW-1185">Reference proteome</keyword>
<feature type="domain" description="HTH araC/xylS-type" evidence="5">
    <location>
        <begin position="240"/>
        <end position="338"/>
    </location>
</feature>
<evidence type="ECO:0000256" key="1">
    <source>
        <dbReference type="ARBA" id="ARBA00023015"/>
    </source>
</evidence>
<name>A0A1E5PZF4_9ACTN</name>
<dbReference type="SMART" id="SM00342">
    <property type="entry name" value="HTH_ARAC"/>
    <property type="match status" value="1"/>
</dbReference>
<dbReference type="InterPro" id="IPR018060">
    <property type="entry name" value="HTH_AraC"/>
</dbReference>
<dbReference type="GO" id="GO:0000976">
    <property type="term" value="F:transcription cis-regulatory region binding"/>
    <property type="evidence" value="ECO:0007669"/>
    <property type="project" value="TreeGrafter"/>
</dbReference>